<proteinExistence type="predicted"/>
<dbReference type="InterPro" id="IPR045050">
    <property type="entry name" value="Synaptotagmin_plant"/>
</dbReference>
<name>A0A6A0AA42_HAELA</name>
<dbReference type="Proteomes" id="UP000485058">
    <property type="component" value="Unassembled WGS sequence"/>
</dbReference>
<dbReference type="Pfam" id="PF00168">
    <property type="entry name" value="C2"/>
    <property type="match status" value="1"/>
</dbReference>
<accession>A0A6A0AA42</accession>
<reference evidence="8 9" key="1">
    <citation type="submission" date="2020-02" db="EMBL/GenBank/DDBJ databases">
        <title>Draft genome sequence of Haematococcus lacustris strain NIES-144.</title>
        <authorList>
            <person name="Morimoto D."/>
            <person name="Nakagawa S."/>
            <person name="Yoshida T."/>
            <person name="Sawayama S."/>
        </authorList>
    </citation>
    <scope>NUCLEOTIDE SEQUENCE [LARGE SCALE GENOMIC DNA]</scope>
    <source>
        <strain evidence="8 9">NIES-144</strain>
    </source>
</reference>
<evidence type="ECO:0008006" key="10">
    <source>
        <dbReference type="Google" id="ProtNLM"/>
    </source>
</evidence>
<evidence type="ECO:0000313" key="9">
    <source>
        <dbReference type="Proteomes" id="UP000485058"/>
    </source>
</evidence>
<dbReference type="GO" id="GO:0008289">
    <property type="term" value="F:lipid binding"/>
    <property type="evidence" value="ECO:0007669"/>
    <property type="project" value="UniProtKB-KW"/>
</dbReference>
<feature type="domain" description="SMP-LTD" evidence="7">
    <location>
        <begin position="1"/>
        <end position="118"/>
    </location>
</feature>
<evidence type="ECO:0000259" key="6">
    <source>
        <dbReference type="PROSITE" id="PS50004"/>
    </source>
</evidence>
<evidence type="ECO:0000256" key="3">
    <source>
        <dbReference type="ARBA" id="ARBA00023055"/>
    </source>
</evidence>
<dbReference type="GO" id="GO:0016020">
    <property type="term" value="C:membrane"/>
    <property type="evidence" value="ECO:0007669"/>
    <property type="project" value="UniProtKB-SubCell"/>
</dbReference>
<keyword evidence="4" id="KW-0446">Lipid-binding</keyword>
<keyword evidence="9" id="KW-1185">Reference proteome</keyword>
<dbReference type="PROSITE" id="PS50004">
    <property type="entry name" value="C2"/>
    <property type="match status" value="1"/>
</dbReference>
<dbReference type="SUPFAM" id="SSF49562">
    <property type="entry name" value="C2 domain (Calcium/lipid-binding domain, CaLB)"/>
    <property type="match status" value="1"/>
</dbReference>
<comment type="subcellular location">
    <subcellularLocation>
        <location evidence="1">Membrane</location>
    </subcellularLocation>
</comment>
<evidence type="ECO:0000256" key="5">
    <source>
        <dbReference type="ARBA" id="ARBA00023136"/>
    </source>
</evidence>
<gene>
    <name evidence="8" type="ORF">HaLaN_27874</name>
</gene>
<protein>
    <recommendedName>
        <fullName evidence="10">C2 domain-containing protein</fullName>
    </recommendedName>
</protein>
<keyword evidence="2" id="KW-0813">Transport</keyword>
<dbReference type="Gene3D" id="2.60.40.150">
    <property type="entry name" value="C2 domain"/>
    <property type="match status" value="1"/>
</dbReference>
<evidence type="ECO:0000256" key="2">
    <source>
        <dbReference type="ARBA" id="ARBA00022448"/>
    </source>
</evidence>
<dbReference type="EMBL" id="BLLF01004252">
    <property type="protein sequence ID" value="GFH29241.1"/>
    <property type="molecule type" value="Genomic_DNA"/>
</dbReference>
<feature type="non-terminal residue" evidence="8">
    <location>
        <position position="1"/>
    </location>
</feature>
<dbReference type="InterPro" id="IPR035892">
    <property type="entry name" value="C2_domain_sf"/>
</dbReference>
<dbReference type="InterPro" id="IPR031468">
    <property type="entry name" value="SMP_LBD"/>
</dbReference>
<dbReference type="InterPro" id="IPR000008">
    <property type="entry name" value="C2_dom"/>
</dbReference>
<feature type="domain" description="C2" evidence="6">
    <location>
        <begin position="118"/>
        <end position="218"/>
    </location>
</feature>
<dbReference type="AlphaFoldDB" id="A0A6A0AA42"/>
<dbReference type="PANTHER" id="PTHR10774">
    <property type="entry name" value="EXTENDED SYNAPTOTAGMIN-RELATED"/>
    <property type="match status" value="1"/>
</dbReference>
<dbReference type="GO" id="GO:0006869">
    <property type="term" value="P:lipid transport"/>
    <property type="evidence" value="ECO:0007669"/>
    <property type="project" value="UniProtKB-KW"/>
</dbReference>
<organism evidence="8 9">
    <name type="scientific">Haematococcus lacustris</name>
    <name type="common">Green alga</name>
    <name type="synonym">Haematococcus pluvialis</name>
    <dbReference type="NCBI Taxonomy" id="44745"/>
    <lineage>
        <taxon>Eukaryota</taxon>
        <taxon>Viridiplantae</taxon>
        <taxon>Chlorophyta</taxon>
        <taxon>core chlorophytes</taxon>
        <taxon>Chlorophyceae</taxon>
        <taxon>CS clade</taxon>
        <taxon>Chlamydomonadales</taxon>
        <taxon>Haematococcaceae</taxon>
        <taxon>Haematococcus</taxon>
    </lineage>
</organism>
<feature type="non-terminal residue" evidence="8">
    <location>
        <position position="218"/>
    </location>
</feature>
<evidence type="ECO:0000313" key="8">
    <source>
        <dbReference type="EMBL" id="GFH29241.1"/>
    </source>
</evidence>
<dbReference type="PROSITE" id="PS51847">
    <property type="entry name" value="SMP"/>
    <property type="match status" value="1"/>
</dbReference>
<dbReference type="PANTHER" id="PTHR10774:SF190">
    <property type="entry name" value="C2 CALCIUM_LIPID-BINDING ENDONUCLEASE_EXONUCLEASE_PHOSPHATASE-RELATED"/>
    <property type="match status" value="1"/>
</dbReference>
<evidence type="ECO:0000256" key="4">
    <source>
        <dbReference type="ARBA" id="ARBA00023121"/>
    </source>
</evidence>
<dbReference type="CDD" id="cd00030">
    <property type="entry name" value="C2"/>
    <property type="match status" value="1"/>
</dbReference>
<dbReference type="GO" id="GO:0005783">
    <property type="term" value="C:endoplasmic reticulum"/>
    <property type="evidence" value="ECO:0007669"/>
    <property type="project" value="TreeGrafter"/>
</dbReference>
<evidence type="ECO:0000256" key="1">
    <source>
        <dbReference type="ARBA" id="ARBA00004370"/>
    </source>
</evidence>
<keyword evidence="3" id="KW-0445">Lipid transport</keyword>
<comment type="caution">
    <text evidence="8">The sequence shown here is derived from an EMBL/GenBank/DDBJ whole genome shotgun (WGS) entry which is preliminary data.</text>
</comment>
<sequence>QGGLVLELDLRWCGEANITLAIELSAGEFTKICPKVTDISFVGSLRVTLAPLVDRLPGFGAAVVTFRKPLRLKYRLDFGHALGGQYIAGVVKPFINHVIDNVLLNMLVWPQRLVPVLPDEDMAVHVARLAYRSQGVLRVTVISAKELRKTDTFGSADPLVELSTDGKQVVSSRTIKNSLTPQWDETFWLLVQELLTLNIGQTFGAKELMGRCLVKLAP</sequence>
<keyword evidence="5" id="KW-0472">Membrane</keyword>
<evidence type="ECO:0000259" key="7">
    <source>
        <dbReference type="PROSITE" id="PS51847"/>
    </source>
</evidence>